<sequence>MEKLFYHGSVITMEEDGLYAEAVLIKDGKILFAGSLKEAEAKAEAPEKIDLKGHTLLPGFIDAHSHFTGVANGLLQISLEACGNFKEIEKTLKQELEARKPAEGSWILVRGYDHNRLEEKRHPSLELLDRVAPEHPMVVQHQSGHVGIFNTAAMKQLEIGADTVVPEGGVIEKKDGKLTGYMEENAFLEYLKKIPLPSAKELLDAYIRAQEVYASHGITTVQEGMLTEEMLPLYQELLKSGCLKLDLVGYADAGKGEEIARKLAGYLHTYKGHFKLCGYKIFLDGSPQGRTAWLREPYEGEKEYRGYPAVKQADVEETAGMAEKNHMQLLAHCNGDAACAQYLKAVRAVESRPGEMFSALRPVMIHAQMLARDQMEEVKRLQVIPSFFIAHIYHWGDTHIKNLGSRRAAYISPAGSASRMGIPFTFHQDSPVISPDMMETLWCAVNRRTKDGCVLGKEERLDVLTALKAVTVYGAYQYFEETEKGTLSPGKKADLVILDQDPLKVPLENLKDIKVLETIKEGETIYRLSLM</sequence>
<dbReference type="STRING" id="1122155.SAMN02745158_00138"/>
<name>A0A1M4SKC7_9CLOT</name>
<dbReference type="Gene3D" id="3.20.20.140">
    <property type="entry name" value="Metal-dependent hydrolases"/>
    <property type="match status" value="1"/>
</dbReference>
<dbReference type="PANTHER" id="PTHR22642:SF2">
    <property type="entry name" value="PROTEIN LONG AFTER FAR-RED 3"/>
    <property type="match status" value="1"/>
</dbReference>
<dbReference type="CDD" id="cd01300">
    <property type="entry name" value="YtcJ_like"/>
    <property type="match status" value="1"/>
</dbReference>
<dbReference type="RefSeq" id="WP_154256378.1">
    <property type="nucleotide sequence ID" value="NZ_FQVI01000001.1"/>
</dbReference>
<dbReference type="SUPFAM" id="SSF51556">
    <property type="entry name" value="Metallo-dependent hydrolases"/>
    <property type="match status" value="1"/>
</dbReference>
<dbReference type="AlphaFoldDB" id="A0A1M4SKC7"/>
<gene>
    <name evidence="2" type="ORF">SAMN02745158_00138</name>
</gene>
<dbReference type="PANTHER" id="PTHR22642">
    <property type="entry name" value="IMIDAZOLONEPROPIONASE"/>
    <property type="match status" value="1"/>
</dbReference>
<evidence type="ECO:0000313" key="2">
    <source>
        <dbReference type="EMBL" id="SHE32608.1"/>
    </source>
</evidence>
<dbReference type="GO" id="GO:0016810">
    <property type="term" value="F:hydrolase activity, acting on carbon-nitrogen (but not peptide) bonds"/>
    <property type="evidence" value="ECO:0007669"/>
    <property type="project" value="InterPro"/>
</dbReference>
<dbReference type="SUPFAM" id="SSF51338">
    <property type="entry name" value="Composite domain of metallo-dependent hydrolases"/>
    <property type="match status" value="1"/>
</dbReference>
<dbReference type="InterPro" id="IPR011059">
    <property type="entry name" value="Metal-dep_hydrolase_composite"/>
</dbReference>
<dbReference type="Pfam" id="PF07969">
    <property type="entry name" value="Amidohydro_3"/>
    <property type="match status" value="1"/>
</dbReference>
<organism evidence="2 3">
    <name type="scientific">Lactonifactor longoviformis DSM 17459</name>
    <dbReference type="NCBI Taxonomy" id="1122155"/>
    <lineage>
        <taxon>Bacteria</taxon>
        <taxon>Bacillati</taxon>
        <taxon>Bacillota</taxon>
        <taxon>Clostridia</taxon>
        <taxon>Eubacteriales</taxon>
        <taxon>Clostridiaceae</taxon>
        <taxon>Lactonifactor</taxon>
    </lineage>
</organism>
<proteinExistence type="predicted"/>
<accession>A0A1M4SKC7</accession>
<dbReference type="Proteomes" id="UP000184245">
    <property type="component" value="Unassembled WGS sequence"/>
</dbReference>
<keyword evidence="3" id="KW-1185">Reference proteome</keyword>
<dbReference type="InterPro" id="IPR033932">
    <property type="entry name" value="YtcJ-like"/>
</dbReference>
<dbReference type="EMBL" id="FQVI01000001">
    <property type="protein sequence ID" value="SHE32608.1"/>
    <property type="molecule type" value="Genomic_DNA"/>
</dbReference>
<protein>
    <recommendedName>
        <fullName evidence="1">Amidohydrolase 3 domain-containing protein</fullName>
    </recommendedName>
</protein>
<dbReference type="InterPro" id="IPR013108">
    <property type="entry name" value="Amidohydro_3"/>
</dbReference>
<dbReference type="Gene3D" id="2.30.40.10">
    <property type="entry name" value="Urease, subunit C, domain 1"/>
    <property type="match status" value="1"/>
</dbReference>
<evidence type="ECO:0000313" key="3">
    <source>
        <dbReference type="Proteomes" id="UP000184245"/>
    </source>
</evidence>
<evidence type="ECO:0000259" key="1">
    <source>
        <dbReference type="Pfam" id="PF07969"/>
    </source>
</evidence>
<dbReference type="Gene3D" id="3.10.310.70">
    <property type="match status" value="1"/>
</dbReference>
<reference evidence="2 3" key="1">
    <citation type="submission" date="2016-11" db="EMBL/GenBank/DDBJ databases">
        <authorList>
            <person name="Jaros S."/>
            <person name="Januszkiewicz K."/>
            <person name="Wedrychowicz H."/>
        </authorList>
    </citation>
    <scope>NUCLEOTIDE SEQUENCE [LARGE SCALE GENOMIC DNA]</scope>
    <source>
        <strain evidence="2 3">DSM 17459</strain>
    </source>
</reference>
<feature type="domain" description="Amidohydrolase 3" evidence="1">
    <location>
        <begin position="49"/>
        <end position="526"/>
    </location>
</feature>
<dbReference type="InterPro" id="IPR032466">
    <property type="entry name" value="Metal_Hydrolase"/>
</dbReference>